<dbReference type="SUPFAM" id="SSF48371">
    <property type="entry name" value="ARM repeat"/>
    <property type="match status" value="1"/>
</dbReference>
<dbReference type="WBParaSite" id="PSAMB.scaffold2517size22792.g18196.t1">
    <property type="protein sequence ID" value="PSAMB.scaffold2517size22792.g18196.t1"/>
    <property type="gene ID" value="PSAMB.scaffold2517size22792.g18196"/>
</dbReference>
<dbReference type="PANTHER" id="PTHR12810">
    <property type="entry name" value="MITOCHONDRIAL 28S RIBOSOMAL PROTEIN S29"/>
    <property type="match status" value="1"/>
</dbReference>
<comment type="similarity">
    <text evidence="5">Belongs to the mitochondrion-specific ribosomal protein mS29 family.</text>
</comment>
<dbReference type="GO" id="GO:0005763">
    <property type="term" value="C:mitochondrial small ribosomal subunit"/>
    <property type="evidence" value="ECO:0007669"/>
    <property type="project" value="TreeGrafter"/>
</dbReference>
<organism evidence="19 20">
    <name type="scientific">Plectus sambesii</name>
    <dbReference type="NCBI Taxonomy" id="2011161"/>
    <lineage>
        <taxon>Eukaryota</taxon>
        <taxon>Metazoa</taxon>
        <taxon>Ecdysozoa</taxon>
        <taxon>Nematoda</taxon>
        <taxon>Chromadorea</taxon>
        <taxon>Plectida</taxon>
        <taxon>Plectina</taxon>
        <taxon>Plectoidea</taxon>
        <taxon>Plectidae</taxon>
        <taxon>Plectus</taxon>
    </lineage>
</organism>
<evidence type="ECO:0000313" key="20">
    <source>
        <dbReference type="WBParaSite" id="PSAMB.scaffold2517size22792.g18196.t1"/>
    </source>
</evidence>
<evidence type="ECO:0000256" key="18">
    <source>
        <dbReference type="PROSITE-ProRule" id="PRU00103"/>
    </source>
</evidence>
<evidence type="ECO:0000256" key="16">
    <source>
        <dbReference type="ARBA" id="ARBA00023274"/>
    </source>
</evidence>
<dbReference type="InterPro" id="IPR019368">
    <property type="entry name" value="Ribosomal_mS29"/>
</dbReference>
<keyword evidence="8" id="KW-0677">Repeat</keyword>
<keyword evidence="14" id="KW-0496">Mitochondrion</keyword>
<evidence type="ECO:0000256" key="4">
    <source>
        <dbReference type="ARBA" id="ARBA00005041"/>
    </source>
</evidence>
<keyword evidence="9" id="KW-0809">Transit peptide</keyword>
<evidence type="ECO:0000256" key="10">
    <source>
        <dbReference type="ARBA" id="ARBA00022980"/>
    </source>
</evidence>
<evidence type="ECO:0000256" key="3">
    <source>
        <dbReference type="ARBA" id="ARBA00004173"/>
    </source>
</evidence>
<dbReference type="SMART" id="SM00567">
    <property type="entry name" value="EZ_HEAT"/>
    <property type="match status" value="4"/>
</dbReference>
<evidence type="ECO:0000256" key="7">
    <source>
        <dbReference type="ARBA" id="ARBA00022723"/>
    </source>
</evidence>
<dbReference type="InterPro" id="IPR011989">
    <property type="entry name" value="ARM-like"/>
</dbReference>
<dbReference type="PANTHER" id="PTHR12810:SF0">
    <property type="entry name" value="SMALL RIBOSOMAL SUBUNIT PROTEIN MS29"/>
    <property type="match status" value="1"/>
</dbReference>
<sequence length="624" mass="70278">MQDSRALPVLRRTLEDTTQEPMVRHEAGEALGAIGDMSSLDILDKYATDPLPEVSETCQLAAKKIRWAMTSKEKLSSNPYYSVDPTPPVNNAQEKEAGIEKLGQILTDTSLPLWERYRAMFSLRNIGTDAAIKALGQGLFCEDSALFRHEVAFVLGQVQSAVVIDELKARLILKTENPMVRHECAEALGAIATEECEAILKEYLKDEERVVRESCEVALDMVDYENSPDFQDTEMNAARRSTALLLGASRTRFASLRACSTQTLRTYRASTNDPGDLAISDVGKFYEVAPEALDHLQFKRNLTKEQRKQYDTLGEYLWMCRRPYLEAVNCLQAVRPSFPSLNVVLWGKFGTGKSMTLFQLTHYAYSQGWVVLHVHNVLKWTRGRDEIAMSAYKPGRIDTPIAAQALLSEFKSMNTPNWSKLSECKTERAYEWSKVETTAKGSPITDIVDMGITTPHLATDCFGALVEELKRHASDSKFKLLVTIDHGNSMFHSTKVKRADATYAPAMDLSINQQLVKFAHNDWSNGACVLVVDKKEFYPSHDLLVVPVDTPLELLGEKGFEVLDPFIPIETTLYSMDEAEAAYSYYYDKRWITSDKGRSSDGKKELLYISAFNPYMFERMCAIV</sequence>
<dbReference type="AlphaFoldDB" id="A0A914VTF2"/>
<dbReference type="Gene3D" id="1.25.10.10">
    <property type="entry name" value="Leucine-rich Repeat Variant"/>
    <property type="match status" value="2"/>
</dbReference>
<dbReference type="Proteomes" id="UP000887566">
    <property type="component" value="Unplaced"/>
</dbReference>
<evidence type="ECO:0000256" key="6">
    <source>
        <dbReference type="ARBA" id="ARBA00012606"/>
    </source>
</evidence>
<dbReference type="GO" id="GO:0003735">
    <property type="term" value="F:structural constituent of ribosome"/>
    <property type="evidence" value="ECO:0007669"/>
    <property type="project" value="TreeGrafter"/>
</dbReference>
<name>A0A914VTF2_9BILA</name>
<dbReference type="GO" id="GO:0046872">
    <property type="term" value="F:metal ion binding"/>
    <property type="evidence" value="ECO:0007669"/>
    <property type="project" value="UniProtKB-KW"/>
</dbReference>
<evidence type="ECO:0000256" key="2">
    <source>
        <dbReference type="ARBA" id="ARBA00001954"/>
    </source>
</evidence>
<keyword evidence="16" id="KW-0687">Ribonucleoprotein</keyword>
<reference evidence="20" key="1">
    <citation type="submission" date="2022-11" db="UniProtKB">
        <authorList>
            <consortium name="WormBaseParasite"/>
        </authorList>
    </citation>
    <scope>IDENTIFICATION</scope>
</reference>
<evidence type="ECO:0000313" key="19">
    <source>
        <dbReference type="Proteomes" id="UP000887566"/>
    </source>
</evidence>
<keyword evidence="7" id="KW-0479">Metal-binding</keyword>
<proteinExistence type="inferred from homology"/>
<comment type="catalytic activity">
    <reaction evidence="1">
        <text>[eIF5A protein]-deoxyhypusine + AH2 + O2 = [eIF5A protein]-hypusine + A + H2O</text>
        <dbReference type="Rhea" id="RHEA:14101"/>
        <dbReference type="Rhea" id="RHEA-COMP:10144"/>
        <dbReference type="Rhea" id="RHEA-COMP:12592"/>
        <dbReference type="ChEBI" id="CHEBI:13193"/>
        <dbReference type="ChEBI" id="CHEBI:15377"/>
        <dbReference type="ChEBI" id="CHEBI:15379"/>
        <dbReference type="ChEBI" id="CHEBI:17499"/>
        <dbReference type="ChEBI" id="CHEBI:82657"/>
        <dbReference type="ChEBI" id="CHEBI:91175"/>
        <dbReference type="EC" id="1.14.99.29"/>
    </reaction>
</comment>
<protein>
    <recommendedName>
        <fullName evidence="17">Small ribosomal subunit protein mS29</fullName>
        <ecNumber evidence="6">1.14.99.29</ecNumber>
    </recommendedName>
</protein>
<dbReference type="Pfam" id="PF10236">
    <property type="entry name" value="DAP3"/>
    <property type="match status" value="1"/>
</dbReference>
<dbReference type="PRINTS" id="PR01716">
    <property type="entry name" value="DEATHASSOCP3"/>
</dbReference>
<evidence type="ECO:0000256" key="15">
    <source>
        <dbReference type="ARBA" id="ARBA00023256"/>
    </source>
</evidence>
<evidence type="ECO:0000256" key="11">
    <source>
        <dbReference type="ARBA" id="ARBA00023002"/>
    </source>
</evidence>
<dbReference type="InterPro" id="IPR021133">
    <property type="entry name" value="HEAT_type_2"/>
</dbReference>
<evidence type="ECO:0000256" key="13">
    <source>
        <dbReference type="ARBA" id="ARBA00023033"/>
    </source>
</evidence>
<dbReference type="FunFam" id="1.25.10.10:FF:000099">
    <property type="entry name" value="Deoxyhypusine hydroxylase"/>
    <property type="match status" value="1"/>
</dbReference>
<feature type="repeat" description="HEAT" evidence="18">
    <location>
        <begin position="6"/>
        <end position="46"/>
    </location>
</feature>
<comment type="cofactor">
    <cofactor evidence="2">
        <name>Fe(2+)</name>
        <dbReference type="ChEBI" id="CHEBI:29033"/>
    </cofactor>
</comment>
<evidence type="ECO:0000256" key="9">
    <source>
        <dbReference type="ARBA" id="ARBA00022946"/>
    </source>
</evidence>
<dbReference type="Pfam" id="PF13646">
    <property type="entry name" value="HEAT_2"/>
    <property type="match status" value="2"/>
</dbReference>
<keyword evidence="10" id="KW-0689">Ribosomal protein</keyword>
<comment type="pathway">
    <text evidence="4">Protein modification; eIF5A hypusination.</text>
</comment>
<accession>A0A914VTF2</accession>
<keyword evidence="12" id="KW-0408">Iron</keyword>
<keyword evidence="11" id="KW-0560">Oxidoreductase</keyword>
<evidence type="ECO:0000256" key="5">
    <source>
        <dbReference type="ARBA" id="ARBA00009863"/>
    </source>
</evidence>
<dbReference type="InterPro" id="IPR004155">
    <property type="entry name" value="PBS_lyase_HEAT"/>
</dbReference>
<dbReference type="InterPro" id="IPR008092">
    <property type="entry name" value="Ribosomal_mS29_met"/>
</dbReference>
<evidence type="ECO:0000256" key="8">
    <source>
        <dbReference type="ARBA" id="ARBA00022737"/>
    </source>
</evidence>
<evidence type="ECO:0000256" key="14">
    <source>
        <dbReference type="ARBA" id="ARBA00023128"/>
    </source>
</evidence>
<evidence type="ECO:0000256" key="1">
    <source>
        <dbReference type="ARBA" id="ARBA00000068"/>
    </source>
</evidence>
<dbReference type="GO" id="GO:0006915">
    <property type="term" value="P:apoptotic process"/>
    <property type="evidence" value="ECO:0007669"/>
    <property type="project" value="InterPro"/>
</dbReference>
<evidence type="ECO:0000256" key="17">
    <source>
        <dbReference type="ARBA" id="ARBA00035140"/>
    </source>
</evidence>
<keyword evidence="19" id="KW-1185">Reference proteome</keyword>
<dbReference type="PROSITE" id="PS50077">
    <property type="entry name" value="HEAT_REPEAT"/>
    <property type="match status" value="1"/>
</dbReference>
<dbReference type="EC" id="1.14.99.29" evidence="6"/>
<comment type="subcellular location">
    <subcellularLocation>
        <location evidence="3">Mitochondrion</location>
    </subcellularLocation>
</comment>
<dbReference type="GO" id="GO:0019135">
    <property type="term" value="F:deoxyhypusine monooxygenase activity"/>
    <property type="evidence" value="ECO:0007669"/>
    <property type="project" value="UniProtKB-EC"/>
</dbReference>
<evidence type="ECO:0000256" key="12">
    <source>
        <dbReference type="ARBA" id="ARBA00023004"/>
    </source>
</evidence>
<dbReference type="InterPro" id="IPR016024">
    <property type="entry name" value="ARM-type_fold"/>
</dbReference>
<keyword evidence="15" id="KW-0386">Hypusine biosynthesis</keyword>
<keyword evidence="13" id="KW-0503">Monooxygenase</keyword>